<evidence type="ECO:0000256" key="1">
    <source>
        <dbReference type="SAM" id="MobiDB-lite"/>
    </source>
</evidence>
<keyword evidence="4" id="KW-1185">Reference proteome</keyword>
<evidence type="ECO:0000313" key="3">
    <source>
        <dbReference type="EMBL" id="GBN56492.1"/>
    </source>
</evidence>
<dbReference type="Pfam" id="PF14529">
    <property type="entry name" value="Exo_endo_phos_2"/>
    <property type="match status" value="1"/>
</dbReference>
<feature type="compositionally biased region" description="Basic and acidic residues" evidence="1">
    <location>
        <begin position="62"/>
        <end position="74"/>
    </location>
</feature>
<evidence type="ECO:0000259" key="2">
    <source>
        <dbReference type="Pfam" id="PF14529"/>
    </source>
</evidence>
<gene>
    <name evidence="3" type="primary">PO11_269</name>
    <name evidence="3" type="ORF">AVEN_119344_1</name>
</gene>
<protein>
    <submittedName>
        <fullName evidence="3">Retrovirus-related Pol polyprotein from type-1 retrotransposable element R1</fullName>
    </submittedName>
</protein>
<reference evidence="3 4" key="1">
    <citation type="journal article" date="2019" name="Sci. Rep.">
        <title>Orb-weaving spider Araneus ventricosus genome elucidates the spidroin gene catalogue.</title>
        <authorList>
            <person name="Kono N."/>
            <person name="Nakamura H."/>
            <person name="Ohtoshi R."/>
            <person name="Moran D.A.P."/>
            <person name="Shinohara A."/>
            <person name="Yoshida Y."/>
            <person name="Fujiwara M."/>
            <person name="Mori M."/>
            <person name="Tomita M."/>
            <person name="Arakawa K."/>
        </authorList>
    </citation>
    <scope>NUCLEOTIDE SEQUENCE [LARGE SCALE GENOMIC DNA]</scope>
</reference>
<feature type="compositionally biased region" description="Basic and acidic residues" evidence="1">
    <location>
        <begin position="88"/>
        <end position="98"/>
    </location>
</feature>
<dbReference type="Proteomes" id="UP000499080">
    <property type="component" value="Unassembled WGS sequence"/>
</dbReference>
<feature type="region of interest" description="Disordered" evidence="1">
    <location>
        <begin position="54"/>
        <end position="110"/>
    </location>
</feature>
<dbReference type="CDD" id="cd09077">
    <property type="entry name" value="R1-I-EN"/>
    <property type="match status" value="1"/>
</dbReference>
<evidence type="ECO:0000313" key="4">
    <source>
        <dbReference type="Proteomes" id="UP000499080"/>
    </source>
</evidence>
<dbReference type="InterPro" id="IPR005135">
    <property type="entry name" value="Endo/exonuclease/phosphatase"/>
</dbReference>
<dbReference type="InterPro" id="IPR036691">
    <property type="entry name" value="Endo/exonu/phosph_ase_sf"/>
</dbReference>
<proteinExistence type="predicted"/>
<accession>A0A4Y2PZI9</accession>
<name>A0A4Y2PZI9_ARAVE</name>
<dbReference type="Gene3D" id="3.60.10.10">
    <property type="entry name" value="Endonuclease/exonuclease/phosphatase"/>
    <property type="match status" value="1"/>
</dbReference>
<comment type="caution">
    <text evidence="3">The sequence shown here is derived from an EMBL/GenBank/DDBJ whole genome shotgun (WGS) entry which is preliminary data.</text>
</comment>
<dbReference type="OrthoDB" id="6437148at2759"/>
<dbReference type="AlphaFoldDB" id="A0A4Y2PZI9"/>
<dbReference type="PANTHER" id="PTHR19446">
    <property type="entry name" value="REVERSE TRANSCRIPTASES"/>
    <property type="match status" value="1"/>
</dbReference>
<dbReference type="EMBL" id="BGPR01012534">
    <property type="protein sequence ID" value="GBN56492.1"/>
    <property type="molecule type" value="Genomic_DNA"/>
</dbReference>
<organism evidence="3 4">
    <name type="scientific">Araneus ventricosus</name>
    <name type="common">Orbweaver spider</name>
    <name type="synonym">Epeira ventricosa</name>
    <dbReference type="NCBI Taxonomy" id="182803"/>
    <lineage>
        <taxon>Eukaryota</taxon>
        <taxon>Metazoa</taxon>
        <taxon>Ecdysozoa</taxon>
        <taxon>Arthropoda</taxon>
        <taxon>Chelicerata</taxon>
        <taxon>Arachnida</taxon>
        <taxon>Araneae</taxon>
        <taxon>Araneomorphae</taxon>
        <taxon>Entelegynae</taxon>
        <taxon>Araneoidea</taxon>
        <taxon>Araneidae</taxon>
        <taxon>Araneus</taxon>
    </lineage>
</organism>
<dbReference type="GO" id="GO:0003824">
    <property type="term" value="F:catalytic activity"/>
    <property type="evidence" value="ECO:0007669"/>
    <property type="project" value="InterPro"/>
</dbReference>
<dbReference type="SUPFAM" id="SSF56219">
    <property type="entry name" value="DNase I-like"/>
    <property type="match status" value="1"/>
</dbReference>
<feature type="domain" description="Endonuclease/exonuclease/phosphatase" evidence="2">
    <location>
        <begin position="564"/>
        <end position="683"/>
    </location>
</feature>
<sequence length="991" mass="111906">MATIKEVYDMATESDNTVVDSADENEKILVSDDSKLALVPKESFNPYLLAPTTSMFGGTSKYSKEQDGYEPEIKKYRRKRKGEVGGTNRDKRDKKEGKQPVAIKEGPKKDSSGNKIFANFWANTPELPITASIAQVKTGQSPEVNLYEAISDILTKHKIEGNPAAEIKDLVQVAVGQICALRSSVHNMEDRMNKMEERMNAQAPAPTFAAIAKSASASKTPLTKQTEEVATPSSAAKTTEINRVHAKAVKPSSLANKPTRLRPRPVLPTVIVRSSSEEIQSAAQLKNKLESTISPSSLGVKIITSRLTTYKGVVLQVQTEDMANKIKDAINQNNVLKEVCNARKPKVRLPQLIIFDIEKREEGITREFEEQALMNKIKASNILPEGETKVLFRKKGRGNREHWIVEVSPNIFAHIKNEKRLQCGFGSLRFKEYIEPMRCFKCHRFGHGKTTCVQEDELCSKCPGIHSHKMCQNTTLCNLGRSQVATLELPELFPNNKPDIYLIQEPYLRKGEIYGLPTSWKFITAPLGKTFIAISNGTIGVHTKHIGQHIAAAELTNNSNDKFTIVSVYFPPSLSKEQAANELEEVMIKVGTNRIVIGGDVNVRSLLWSPEIDDHRTYDEGGPLIDLILKYNLLVLNDPSSLPTFESRQGSSWIDVTLASQHMHDRISNWKVVLSGSSDHNYITFTLASTYVPSSQAISHLSKRKLGKLGDVVKHIFALSEKEICSIKSKTDLENWVNKITEVINNMLLQAQPKQHRSLRVPWWDSELETQRKKTRALRARYNRCRNQTERQTRRTLYKKNETIYKRMLKAKSRACFEKLCMQLTKTNAFSLPYKLATKKTKRQVILHEVIDKNGTRTKSLKETIDTIIQTLFPSENSSNETNEQSKIRENVLNYETDIIDPTRNEIMAVIKQFSRRKAPGLDNTTIEMVEEIHKRCPDLLTTIYNKCLDLGHFPKSWKIAKLVLLNKPGKEPTSPKAYRPICLISNLEKS</sequence>